<protein>
    <recommendedName>
        <fullName evidence="10">Bulb-type lectin domain-containing protein</fullName>
    </recommendedName>
</protein>
<evidence type="ECO:0000256" key="4">
    <source>
        <dbReference type="SAM" id="Phobius"/>
    </source>
</evidence>
<dbReference type="InterPro" id="IPR036426">
    <property type="entry name" value="Bulb-type_lectin_dom_sf"/>
</dbReference>
<evidence type="ECO:0000313" key="9">
    <source>
        <dbReference type="Proteomes" id="UP000029981"/>
    </source>
</evidence>
<dbReference type="Gene3D" id="2.90.10.10">
    <property type="entry name" value="Bulb-type lectin domain"/>
    <property type="match status" value="1"/>
</dbReference>
<dbReference type="eggNOG" id="ENOG502QSWF">
    <property type="taxonomic scope" value="Eukaryota"/>
</dbReference>
<feature type="transmembrane region" description="Helical" evidence="4">
    <location>
        <begin position="424"/>
        <end position="446"/>
    </location>
</feature>
<feature type="domain" description="Apple" evidence="7">
    <location>
        <begin position="328"/>
        <end position="411"/>
    </location>
</feature>
<dbReference type="PANTHER" id="PTHR32444">
    <property type="entry name" value="BULB-TYPE LECTIN DOMAIN-CONTAINING PROTEIN"/>
    <property type="match status" value="1"/>
</dbReference>
<keyword evidence="4" id="KW-0472">Membrane</keyword>
<name>A0A0A0LRS1_CUCSA</name>
<keyword evidence="4" id="KW-1133">Transmembrane helix</keyword>
<keyword evidence="1 5" id="KW-0732">Signal</keyword>
<reference evidence="8 9" key="1">
    <citation type="journal article" date="2009" name="Nat. Genet.">
        <title>The genome of the cucumber, Cucumis sativus L.</title>
        <authorList>
            <person name="Huang S."/>
            <person name="Li R."/>
            <person name="Zhang Z."/>
            <person name="Li L."/>
            <person name="Gu X."/>
            <person name="Fan W."/>
            <person name="Lucas W.J."/>
            <person name="Wang X."/>
            <person name="Xie B."/>
            <person name="Ni P."/>
            <person name="Ren Y."/>
            <person name="Zhu H."/>
            <person name="Li J."/>
            <person name="Lin K."/>
            <person name="Jin W."/>
            <person name="Fei Z."/>
            <person name="Li G."/>
            <person name="Staub J."/>
            <person name="Kilian A."/>
            <person name="van der Vossen E.A."/>
            <person name="Wu Y."/>
            <person name="Guo J."/>
            <person name="He J."/>
            <person name="Jia Z."/>
            <person name="Ren Y."/>
            <person name="Tian G."/>
            <person name="Lu Y."/>
            <person name="Ruan J."/>
            <person name="Qian W."/>
            <person name="Wang M."/>
            <person name="Huang Q."/>
            <person name="Li B."/>
            <person name="Xuan Z."/>
            <person name="Cao J."/>
            <person name="Asan"/>
            <person name="Wu Z."/>
            <person name="Zhang J."/>
            <person name="Cai Q."/>
            <person name="Bai Y."/>
            <person name="Zhao B."/>
            <person name="Han Y."/>
            <person name="Li Y."/>
            <person name="Li X."/>
            <person name="Wang S."/>
            <person name="Shi Q."/>
            <person name="Liu S."/>
            <person name="Cho W.K."/>
            <person name="Kim J.Y."/>
            <person name="Xu Y."/>
            <person name="Heller-Uszynska K."/>
            <person name="Miao H."/>
            <person name="Cheng Z."/>
            <person name="Zhang S."/>
            <person name="Wu J."/>
            <person name="Yang Y."/>
            <person name="Kang H."/>
            <person name="Li M."/>
            <person name="Liang H."/>
            <person name="Ren X."/>
            <person name="Shi Z."/>
            <person name="Wen M."/>
            <person name="Jian M."/>
            <person name="Yang H."/>
            <person name="Zhang G."/>
            <person name="Yang Z."/>
            <person name="Chen R."/>
            <person name="Liu S."/>
            <person name="Li J."/>
            <person name="Ma L."/>
            <person name="Liu H."/>
            <person name="Zhou Y."/>
            <person name="Zhao J."/>
            <person name="Fang X."/>
            <person name="Li G."/>
            <person name="Fang L."/>
            <person name="Li Y."/>
            <person name="Liu D."/>
            <person name="Zheng H."/>
            <person name="Zhang Y."/>
            <person name="Qin N."/>
            <person name="Li Z."/>
            <person name="Yang G."/>
            <person name="Yang S."/>
            <person name="Bolund L."/>
            <person name="Kristiansen K."/>
            <person name="Zheng H."/>
            <person name="Li S."/>
            <person name="Zhang X."/>
            <person name="Yang H."/>
            <person name="Wang J."/>
            <person name="Sun R."/>
            <person name="Zhang B."/>
            <person name="Jiang S."/>
            <person name="Wang J."/>
            <person name="Du Y."/>
            <person name="Li S."/>
        </authorList>
    </citation>
    <scope>NUCLEOTIDE SEQUENCE [LARGE SCALE GENOMIC DNA]</scope>
    <source>
        <strain evidence="9">cv. 9930</strain>
    </source>
</reference>
<dbReference type="Pfam" id="PF00954">
    <property type="entry name" value="S_locus_glycop"/>
    <property type="match status" value="1"/>
</dbReference>
<dbReference type="OMA" id="EMSITRI"/>
<keyword evidence="9" id="KW-1185">Reference proteome</keyword>
<dbReference type="CDD" id="cd01098">
    <property type="entry name" value="PAN_AP_plant"/>
    <property type="match status" value="1"/>
</dbReference>
<dbReference type="Proteomes" id="UP000029981">
    <property type="component" value="Chromosome 1"/>
</dbReference>
<evidence type="ECO:0000256" key="3">
    <source>
        <dbReference type="ARBA" id="ARBA00023180"/>
    </source>
</evidence>
<keyword evidence="3" id="KW-0325">Glycoprotein</keyword>
<dbReference type="FunFam" id="2.90.10.10:FF:000005">
    <property type="entry name" value="G-type lectin S-receptor-like serine/threonine-protein kinase"/>
    <property type="match status" value="1"/>
</dbReference>
<dbReference type="PROSITE" id="PS50948">
    <property type="entry name" value="PAN"/>
    <property type="match status" value="1"/>
</dbReference>
<dbReference type="STRING" id="3659.A0A0A0LRS1"/>
<organism evidence="8 9">
    <name type="scientific">Cucumis sativus</name>
    <name type="common">Cucumber</name>
    <dbReference type="NCBI Taxonomy" id="3659"/>
    <lineage>
        <taxon>Eukaryota</taxon>
        <taxon>Viridiplantae</taxon>
        <taxon>Streptophyta</taxon>
        <taxon>Embryophyta</taxon>
        <taxon>Tracheophyta</taxon>
        <taxon>Spermatophyta</taxon>
        <taxon>Magnoliopsida</taxon>
        <taxon>eudicotyledons</taxon>
        <taxon>Gunneridae</taxon>
        <taxon>Pentapetalae</taxon>
        <taxon>rosids</taxon>
        <taxon>fabids</taxon>
        <taxon>Cucurbitales</taxon>
        <taxon>Cucurbitaceae</taxon>
        <taxon>Benincaseae</taxon>
        <taxon>Cucumis</taxon>
    </lineage>
</organism>
<evidence type="ECO:0000256" key="5">
    <source>
        <dbReference type="SAM" id="SignalP"/>
    </source>
</evidence>
<feature type="signal peptide" evidence="5">
    <location>
        <begin position="1"/>
        <end position="25"/>
    </location>
</feature>
<evidence type="ECO:0000259" key="7">
    <source>
        <dbReference type="PROSITE" id="PS50948"/>
    </source>
</evidence>
<evidence type="ECO:0008006" key="10">
    <source>
        <dbReference type="Google" id="ProtNLM"/>
    </source>
</evidence>
<dbReference type="Pfam" id="PF01453">
    <property type="entry name" value="B_lectin"/>
    <property type="match status" value="1"/>
</dbReference>
<dbReference type="SMART" id="SM00108">
    <property type="entry name" value="B_lectin"/>
    <property type="match status" value="1"/>
</dbReference>
<keyword evidence="4" id="KW-0812">Transmembrane</keyword>
<feature type="domain" description="Bulb-type lectin" evidence="6">
    <location>
        <begin position="26"/>
        <end position="146"/>
    </location>
</feature>
<evidence type="ECO:0000256" key="1">
    <source>
        <dbReference type="ARBA" id="ARBA00022729"/>
    </source>
</evidence>
<dbReference type="InterPro" id="IPR000858">
    <property type="entry name" value="S_locus_glycoprot_dom"/>
</dbReference>
<evidence type="ECO:0000259" key="6">
    <source>
        <dbReference type="PROSITE" id="PS50927"/>
    </source>
</evidence>
<dbReference type="Gramene" id="KGN64610">
    <property type="protein sequence ID" value="KGN64610"/>
    <property type="gene ID" value="Csa_1G071240"/>
</dbReference>
<gene>
    <name evidence="8" type="ORF">Csa_1G071240</name>
</gene>
<dbReference type="EMBL" id="CM002922">
    <property type="protein sequence ID" value="KGN64610.1"/>
    <property type="molecule type" value="Genomic_DNA"/>
</dbReference>
<feature type="chain" id="PRO_5001966250" description="Bulb-type lectin domain-containing protein" evidence="5">
    <location>
        <begin position="26"/>
        <end position="544"/>
    </location>
</feature>
<reference evidence="8 9" key="3">
    <citation type="journal article" date="2010" name="BMC Genomics">
        <title>Transcriptome sequencing and comparative analysis of cucumber flowers with different sex types.</title>
        <authorList>
            <person name="Guo S."/>
            <person name="Zheng Y."/>
            <person name="Joung J.G."/>
            <person name="Liu S."/>
            <person name="Zhang Z."/>
            <person name="Crasta O.R."/>
            <person name="Sobral B.W."/>
            <person name="Xu Y."/>
            <person name="Huang S."/>
            <person name="Fei Z."/>
        </authorList>
    </citation>
    <scope>NUCLEOTIDE SEQUENCE [LARGE SCALE GENOMIC DNA]</scope>
    <source>
        <strain evidence="9">cv. 9930</strain>
    </source>
</reference>
<reference evidence="8 9" key="2">
    <citation type="journal article" date="2009" name="PLoS ONE">
        <title>An integrated genetic and cytogenetic map of the cucumber genome.</title>
        <authorList>
            <person name="Ren Y."/>
            <person name="Zhang Z."/>
            <person name="Liu J."/>
            <person name="Staub J.E."/>
            <person name="Han Y."/>
            <person name="Cheng Z."/>
            <person name="Li X."/>
            <person name="Lu J."/>
            <person name="Miao H."/>
            <person name="Kang H."/>
            <person name="Xie B."/>
            <person name="Gu X."/>
            <person name="Wang X."/>
            <person name="Du Y."/>
            <person name="Jin W."/>
            <person name="Huang S."/>
        </authorList>
    </citation>
    <scope>NUCLEOTIDE SEQUENCE [LARGE SCALE GENOMIC DNA]</scope>
    <source>
        <strain evidence="9">cv. 9930</strain>
    </source>
</reference>
<dbReference type="PANTHER" id="PTHR32444:SF118">
    <property type="entry name" value="OS09G0551150 PROTEIN"/>
    <property type="match status" value="1"/>
</dbReference>
<dbReference type="Gene3D" id="3.30.200.20">
    <property type="entry name" value="Phosphorylase Kinase, domain 1"/>
    <property type="match status" value="1"/>
</dbReference>
<dbReference type="SUPFAM" id="SSF51110">
    <property type="entry name" value="alpha-D-mannose-specific plant lectins"/>
    <property type="match status" value="1"/>
</dbReference>
<dbReference type="CDD" id="cd00028">
    <property type="entry name" value="B_lectin"/>
    <property type="match status" value="1"/>
</dbReference>
<sequence>MRFNFTLNRLFLLCFTPLFLRHSIAVDILKAGQSFNDTQIIVSADEKFELGFFTHSKSSDFKYLGIWYKSLPDYVVWVANRDNPILNSSATLKFNTNGNLILVNQTGQVFWSSNSTSLQDPIAQLLDTGNFVLRGSNSRSEDYVWQSFDYPSDTLLPGMKLGWDSKTGLNRKLTSRKSQNDLSSGEFSYEVNLDGLPEIVVRKGNMTMFRGGAWFGNGFTRGRSKGGIFNYNSSFEISFSYTALTNDAYRAVLDSSGSVIYSVWSQEENRWRTTYTFEGSGCDDYDLCGSFGICSSGLVASCGCLDGFEQKSAQNYSDGCFRKDEKICRKGEGFRKMSDVKWPDSTGNLVKLKVGIKNCETECLNDCSCLAYGILSLPNIGPACATWFDKLLDIRFARDVGTGDDLFLREAASELEQSERKSTIVPVLVASISIFIFLALISLLIIRNVRRRAKADNGVTFTEGLIHESELEMSITRIEAATNNFSISNKIGEGGFGPVYKVLIYLLVLSATHREMKPKISDFGTARMFGEYQMETKTKRVIGT</sequence>
<keyword evidence="2" id="KW-1015">Disulfide bond</keyword>
<dbReference type="InterPro" id="IPR011009">
    <property type="entry name" value="Kinase-like_dom_sf"/>
</dbReference>
<dbReference type="InterPro" id="IPR003609">
    <property type="entry name" value="Pan_app"/>
</dbReference>
<dbReference type="Pfam" id="PF08276">
    <property type="entry name" value="PAN_2"/>
    <property type="match status" value="1"/>
</dbReference>
<evidence type="ECO:0000313" key="8">
    <source>
        <dbReference type="EMBL" id="KGN64610.1"/>
    </source>
</evidence>
<dbReference type="SUPFAM" id="SSF56112">
    <property type="entry name" value="Protein kinase-like (PK-like)"/>
    <property type="match status" value="1"/>
</dbReference>
<evidence type="ECO:0000256" key="2">
    <source>
        <dbReference type="ARBA" id="ARBA00023157"/>
    </source>
</evidence>
<reference evidence="8 9" key="4">
    <citation type="journal article" date="2011" name="BMC Genomics">
        <title>RNA-Seq improves annotation of protein-coding genes in the cucumber genome.</title>
        <authorList>
            <person name="Li Z."/>
            <person name="Zhang Z."/>
            <person name="Yan P."/>
            <person name="Huang S."/>
            <person name="Fei Z."/>
            <person name="Lin K."/>
        </authorList>
    </citation>
    <scope>NUCLEOTIDE SEQUENCE [LARGE SCALE GENOMIC DNA]</scope>
    <source>
        <strain evidence="9">cv. 9930</strain>
    </source>
</reference>
<dbReference type="PROSITE" id="PS50927">
    <property type="entry name" value="BULB_LECTIN"/>
    <property type="match status" value="1"/>
</dbReference>
<dbReference type="InterPro" id="IPR001480">
    <property type="entry name" value="Bulb-type_lectin_dom"/>
</dbReference>
<dbReference type="AlphaFoldDB" id="A0A0A0LRS1"/>
<accession>A0A0A0LRS1</accession>
<proteinExistence type="predicted"/>
<dbReference type="GO" id="GO:0048544">
    <property type="term" value="P:recognition of pollen"/>
    <property type="evidence" value="ECO:0007669"/>
    <property type="project" value="InterPro"/>
</dbReference>